<accession>A0A4C1ZLJ8</accession>
<sequence>MLNGVGTSDLRRYRKHTAHRTTETGLCSDRADRNIRRESTSGSLRVKEGTQKLSITWVNTARGLMAYKYVYPHLRYARTRALQLYMGSCCC</sequence>
<dbReference type="AlphaFoldDB" id="A0A4C1ZLJ8"/>
<name>A0A4C1ZLJ8_EUMVA</name>
<feature type="region of interest" description="Disordered" evidence="1">
    <location>
        <begin position="1"/>
        <end position="26"/>
    </location>
</feature>
<comment type="caution">
    <text evidence="2">The sequence shown here is derived from an EMBL/GenBank/DDBJ whole genome shotgun (WGS) entry which is preliminary data.</text>
</comment>
<gene>
    <name evidence="2" type="ORF">EVAR_10544_1</name>
</gene>
<dbReference type="Proteomes" id="UP000299102">
    <property type="component" value="Unassembled WGS sequence"/>
</dbReference>
<evidence type="ECO:0000313" key="2">
    <source>
        <dbReference type="EMBL" id="GBP88083.1"/>
    </source>
</evidence>
<organism evidence="2 3">
    <name type="scientific">Eumeta variegata</name>
    <name type="common">Bagworm moth</name>
    <name type="synonym">Eumeta japonica</name>
    <dbReference type="NCBI Taxonomy" id="151549"/>
    <lineage>
        <taxon>Eukaryota</taxon>
        <taxon>Metazoa</taxon>
        <taxon>Ecdysozoa</taxon>
        <taxon>Arthropoda</taxon>
        <taxon>Hexapoda</taxon>
        <taxon>Insecta</taxon>
        <taxon>Pterygota</taxon>
        <taxon>Neoptera</taxon>
        <taxon>Endopterygota</taxon>
        <taxon>Lepidoptera</taxon>
        <taxon>Glossata</taxon>
        <taxon>Ditrysia</taxon>
        <taxon>Tineoidea</taxon>
        <taxon>Psychidae</taxon>
        <taxon>Oiketicinae</taxon>
        <taxon>Eumeta</taxon>
    </lineage>
</organism>
<protein>
    <submittedName>
        <fullName evidence="2">Uncharacterized protein</fullName>
    </submittedName>
</protein>
<dbReference type="EMBL" id="BGZK01001905">
    <property type="protein sequence ID" value="GBP88083.1"/>
    <property type="molecule type" value="Genomic_DNA"/>
</dbReference>
<evidence type="ECO:0000313" key="3">
    <source>
        <dbReference type="Proteomes" id="UP000299102"/>
    </source>
</evidence>
<keyword evidence="3" id="KW-1185">Reference proteome</keyword>
<proteinExistence type="predicted"/>
<reference evidence="2 3" key="1">
    <citation type="journal article" date="2019" name="Commun. Biol.">
        <title>The bagworm genome reveals a unique fibroin gene that provides high tensile strength.</title>
        <authorList>
            <person name="Kono N."/>
            <person name="Nakamura H."/>
            <person name="Ohtoshi R."/>
            <person name="Tomita M."/>
            <person name="Numata K."/>
            <person name="Arakawa K."/>
        </authorList>
    </citation>
    <scope>NUCLEOTIDE SEQUENCE [LARGE SCALE GENOMIC DNA]</scope>
</reference>
<evidence type="ECO:0000256" key="1">
    <source>
        <dbReference type="SAM" id="MobiDB-lite"/>
    </source>
</evidence>